<protein>
    <submittedName>
        <fullName evidence="1">Uncharacterized protein</fullName>
    </submittedName>
</protein>
<gene>
    <name evidence="1" type="ORF">FHR90_001550</name>
</gene>
<dbReference type="AlphaFoldDB" id="A0A839UTX9"/>
<proteinExistence type="predicted"/>
<accession>A0A839UTX9</accession>
<evidence type="ECO:0000313" key="1">
    <source>
        <dbReference type="EMBL" id="MBB3173718.1"/>
    </source>
</evidence>
<reference evidence="1 2" key="1">
    <citation type="submission" date="2020-08" db="EMBL/GenBank/DDBJ databases">
        <title>Genomic Encyclopedia of Type Strains, Phase III (KMG-III): the genomes of soil and plant-associated and newly described type strains.</title>
        <authorList>
            <person name="Whitman W."/>
        </authorList>
    </citation>
    <scope>NUCLEOTIDE SEQUENCE [LARGE SCALE GENOMIC DNA]</scope>
    <source>
        <strain evidence="1 2">CECT 8088</strain>
    </source>
</reference>
<comment type="caution">
    <text evidence="1">The sequence shown here is derived from an EMBL/GenBank/DDBJ whole genome shotgun (WGS) entry which is preliminary data.</text>
</comment>
<dbReference type="Proteomes" id="UP000557688">
    <property type="component" value="Unassembled WGS sequence"/>
</dbReference>
<sequence length="76" mass="8565">MKKHDTTPLPGLDEQDARCFQRAADLVDRALMDTKATLGFKALERGQCYEGFFSEPFLCPVQECPCRPYLSASDHP</sequence>
<evidence type="ECO:0000313" key="2">
    <source>
        <dbReference type="Proteomes" id="UP000557688"/>
    </source>
</evidence>
<keyword evidence="2" id="KW-1185">Reference proteome</keyword>
<organism evidence="1 2">
    <name type="scientific">Endobacter medicaginis</name>
    <dbReference type="NCBI Taxonomy" id="1181271"/>
    <lineage>
        <taxon>Bacteria</taxon>
        <taxon>Pseudomonadati</taxon>
        <taxon>Pseudomonadota</taxon>
        <taxon>Alphaproteobacteria</taxon>
        <taxon>Acetobacterales</taxon>
        <taxon>Acetobacteraceae</taxon>
        <taxon>Endobacter</taxon>
    </lineage>
</organism>
<name>A0A839UTX9_9PROT</name>
<dbReference type="EMBL" id="JACHXV010000005">
    <property type="protein sequence ID" value="MBB3173718.1"/>
    <property type="molecule type" value="Genomic_DNA"/>
</dbReference>